<dbReference type="PANTHER" id="PTHR42932">
    <property type="entry name" value="GENERAL STRESS PROTEIN 20U"/>
    <property type="match status" value="1"/>
</dbReference>
<dbReference type="AlphaFoldDB" id="A0A4Q1BXN6"/>
<dbReference type="InterPro" id="IPR023188">
    <property type="entry name" value="DPS_DNA-bd_CS"/>
</dbReference>
<dbReference type="GO" id="GO:0008199">
    <property type="term" value="F:ferric iron binding"/>
    <property type="evidence" value="ECO:0007669"/>
    <property type="project" value="InterPro"/>
</dbReference>
<feature type="domain" description="Ferritin/DPS" evidence="3">
    <location>
        <begin position="19"/>
        <end position="158"/>
    </location>
</feature>
<proteinExistence type="inferred from homology"/>
<dbReference type="InterPro" id="IPR008331">
    <property type="entry name" value="Ferritin_DPS_dom"/>
</dbReference>
<dbReference type="Proteomes" id="UP000289455">
    <property type="component" value="Unassembled WGS sequence"/>
</dbReference>
<evidence type="ECO:0000256" key="2">
    <source>
        <dbReference type="RuleBase" id="RU003875"/>
    </source>
</evidence>
<evidence type="ECO:0000256" key="1">
    <source>
        <dbReference type="ARBA" id="ARBA00009497"/>
    </source>
</evidence>
<sequence length="158" mass="18002">MTNTNLIGLDSQKSKELAAKLNILLADYQILYINARGFHWNIAGEKFFELHLKFEEIYNDALLKIDEIAERILTLGFTPLHSFSDYVATASIKEVKDVSDGKEALSHILSSFQALILLERELLNLATEAQDEGTNALMSDYIREQEKSIWMFAAFLKK</sequence>
<dbReference type="PIRSF" id="PIRSF005900">
    <property type="entry name" value="Dps"/>
    <property type="match status" value="1"/>
</dbReference>
<comment type="caution">
    <text evidence="4">The sequence shown here is derived from an EMBL/GenBank/DDBJ whole genome shotgun (WGS) entry which is preliminary data.</text>
</comment>
<dbReference type="EMBL" id="SDHY01000007">
    <property type="protein sequence ID" value="RXK47166.1"/>
    <property type="molecule type" value="Genomic_DNA"/>
</dbReference>
<dbReference type="RefSeq" id="WP_129027846.1">
    <property type="nucleotide sequence ID" value="NZ_SDHY01000007.1"/>
</dbReference>
<dbReference type="CDD" id="cd01043">
    <property type="entry name" value="DPS"/>
    <property type="match status" value="1"/>
</dbReference>
<keyword evidence="5" id="KW-1185">Reference proteome</keyword>
<dbReference type="PANTHER" id="PTHR42932:SF1">
    <property type="entry name" value="GENERAL STRESS PROTEIN 20U"/>
    <property type="match status" value="1"/>
</dbReference>
<protein>
    <submittedName>
        <fullName evidence="4">DNA starvation/stationary phase protection protein</fullName>
    </submittedName>
</protein>
<accession>A0A4Q1BXN6</accession>
<dbReference type="InterPro" id="IPR009078">
    <property type="entry name" value="Ferritin-like_SF"/>
</dbReference>
<dbReference type="PROSITE" id="PS00819">
    <property type="entry name" value="DPS_2"/>
    <property type="match status" value="1"/>
</dbReference>
<evidence type="ECO:0000259" key="3">
    <source>
        <dbReference type="Pfam" id="PF00210"/>
    </source>
</evidence>
<reference evidence="4 5" key="1">
    <citation type="submission" date="2019-01" db="EMBL/GenBank/DDBJ databases">
        <title>Cytophagaceae bacterium strain CAR-16.</title>
        <authorList>
            <person name="Chen W.-M."/>
        </authorList>
    </citation>
    <scope>NUCLEOTIDE SEQUENCE [LARGE SCALE GENOMIC DNA]</scope>
    <source>
        <strain evidence="4 5">CAR-16</strain>
    </source>
</reference>
<dbReference type="InterPro" id="IPR012347">
    <property type="entry name" value="Ferritin-like"/>
</dbReference>
<dbReference type="PROSITE" id="PS00818">
    <property type="entry name" value="DPS_1"/>
    <property type="match status" value="1"/>
</dbReference>
<evidence type="ECO:0000313" key="4">
    <source>
        <dbReference type="EMBL" id="RXK47166.1"/>
    </source>
</evidence>
<comment type="similarity">
    <text evidence="1 2">Belongs to the Dps family.</text>
</comment>
<name>A0A4Q1BXN6_9BACT</name>
<dbReference type="GO" id="GO:0016722">
    <property type="term" value="F:oxidoreductase activity, acting on metal ions"/>
    <property type="evidence" value="ECO:0007669"/>
    <property type="project" value="InterPro"/>
</dbReference>
<dbReference type="PRINTS" id="PR01346">
    <property type="entry name" value="HELNAPAPROT"/>
</dbReference>
<dbReference type="SUPFAM" id="SSF47240">
    <property type="entry name" value="Ferritin-like"/>
    <property type="match status" value="1"/>
</dbReference>
<dbReference type="Gene3D" id="1.20.1260.10">
    <property type="match status" value="1"/>
</dbReference>
<dbReference type="Pfam" id="PF00210">
    <property type="entry name" value="Ferritin"/>
    <property type="match status" value="1"/>
</dbReference>
<gene>
    <name evidence="4" type="ORF">ESB04_11255</name>
</gene>
<evidence type="ECO:0000313" key="5">
    <source>
        <dbReference type="Proteomes" id="UP000289455"/>
    </source>
</evidence>
<organism evidence="4 5">
    <name type="scientific">Aquirufa rosea</name>
    <dbReference type="NCBI Taxonomy" id="2509241"/>
    <lineage>
        <taxon>Bacteria</taxon>
        <taxon>Pseudomonadati</taxon>
        <taxon>Bacteroidota</taxon>
        <taxon>Cytophagia</taxon>
        <taxon>Cytophagales</taxon>
        <taxon>Flectobacillaceae</taxon>
        <taxon>Aquirufa</taxon>
    </lineage>
</organism>
<dbReference type="OrthoDB" id="9797023at2"/>
<dbReference type="InterPro" id="IPR002177">
    <property type="entry name" value="DPS_DNA-bd"/>
</dbReference>